<dbReference type="Gene3D" id="1.10.10.2910">
    <property type="match status" value="1"/>
</dbReference>
<keyword evidence="3" id="KW-1185">Reference proteome</keyword>
<evidence type="ECO:0000313" key="2">
    <source>
        <dbReference type="EMBL" id="SMC55314.1"/>
    </source>
</evidence>
<proteinExistence type="predicted"/>
<dbReference type="STRING" id="1121400.SAMN02746065_10483"/>
<dbReference type="Pfam" id="PF06114">
    <property type="entry name" value="Peptidase_M78"/>
    <property type="match status" value="1"/>
</dbReference>
<dbReference type="PANTHER" id="PTHR43236">
    <property type="entry name" value="ANTITOXIN HIGA1"/>
    <property type="match status" value="1"/>
</dbReference>
<protein>
    <recommendedName>
        <fullName evidence="1">IrrE N-terminal-like domain-containing protein</fullName>
    </recommendedName>
</protein>
<dbReference type="RefSeq" id="WP_084067313.1">
    <property type="nucleotide sequence ID" value="NZ_FWXY01000004.1"/>
</dbReference>
<reference evidence="2 3" key="1">
    <citation type="submission" date="2017-04" db="EMBL/GenBank/DDBJ databases">
        <authorList>
            <person name="Afonso C.L."/>
            <person name="Miller P.J."/>
            <person name="Scott M.A."/>
            <person name="Spackman E."/>
            <person name="Goraichik I."/>
            <person name="Dimitrov K.M."/>
            <person name="Suarez D.L."/>
            <person name="Swayne D.E."/>
        </authorList>
    </citation>
    <scope>NUCLEOTIDE SEQUENCE [LARGE SCALE GENOMIC DNA]</scope>
    <source>
        <strain evidence="2 3">DSM 3385</strain>
    </source>
</reference>
<dbReference type="PANTHER" id="PTHR43236:SF1">
    <property type="entry name" value="BLL7220 PROTEIN"/>
    <property type="match status" value="1"/>
</dbReference>
<evidence type="ECO:0000313" key="3">
    <source>
        <dbReference type="Proteomes" id="UP000192418"/>
    </source>
</evidence>
<accession>A0A1W2A3S0</accession>
<dbReference type="AlphaFoldDB" id="A0A1W2A3S0"/>
<evidence type="ECO:0000259" key="1">
    <source>
        <dbReference type="Pfam" id="PF06114"/>
    </source>
</evidence>
<dbReference type="EMBL" id="FWXY01000004">
    <property type="protein sequence ID" value="SMC55314.1"/>
    <property type="molecule type" value="Genomic_DNA"/>
</dbReference>
<dbReference type="InterPro" id="IPR010359">
    <property type="entry name" value="IrrE_HExxH"/>
</dbReference>
<dbReference type="InterPro" id="IPR052345">
    <property type="entry name" value="Rad_response_metalloprotease"/>
</dbReference>
<sequence length="210" mass="24861">MLTISDFKCPYIDKKEIWKVAERFREKYCKGNELPIDIEKVIEDDLGMYIEPEHDLLSEYDIDAYLRFDLTGVVVDYARYMDERFANRLRFSLAHELGHFFLHQDTYKKFGITDLNGWKSFMDRLSERQYSFFEFQANEFAGRALVPKEALATELKKCLVLLKDNGLENLLVQDPSMTLNHISTALCKPFGVSHYVIERRIEREDLWPPR</sequence>
<organism evidence="2 3">
    <name type="scientific">Desulfocicer vacuolatum DSM 3385</name>
    <dbReference type="NCBI Taxonomy" id="1121400"/>
    <lineage>
        <taxon>Bacteria</taxon>
        <taxon>Pseudomonadati</taxon>
        <taxon>Thermodesulfobacteriota</taxon>
        <taxon>Desulfobacteria</taxon>
        <taxon>Desulfobacterales</taxon>
        <taxon>Desulfobacteraceae</taxon>
        <taxon>Desulfocicer</taxon>
    </lineage>
</organism>
<dbReference type="Proteomes" id="UP000192418">
    <property type="component" value="Unassembled WGS sequence"/>
</dbReference>
<name>A0A1W2A3S0_9BACT</name>
<feature type="domain" description="IrrE N-terminal-like" evidence="1">
    <location>
        <begin position="88"/>
        <end position="156"/>
    </location>
</feature>
<gene>
    <name evidence="2" type="ORF">SAMN02746065_10483</name>
</gene>
<dbReference type="OrthoDB" id="9794834at2"/>